<dbReference type="OrthoDB" id="2281003at2759"/>
<dbReference type="Proteomes" id="UP000603453">
    <property type="component" value="Unassembled WGS sequence"/>
</dbReference>
<accession>A0A8H7R7P6</accession>
<reference evidence="1" key="1">
    <citation type="submission" date="2020-12" db="EMBL/GenBank/DDBJ databases">
        <title>Metabolic potential, ecology and presence of endohyphal bacteria is reflected in genomic diversity of Mucoromycotina.</title>
        <authorList>
            <person name="Muszewska A."/>
            <person name="Okrasinska A."/>
            <person name="Steczkiewicz K."/>
            <person name="Drgas O."/>
            <person name="Orlowska M."/>
            <person name="Perlinska-Lenart U."/>
            <person name="Aleksandrzak-Piekarczyk T."/>
            <person name="Szatraj K."/>
            <person name="Zielenkiewicz U."/>
            <person name="Pilsyk S."/>
            <person name="Malc E."/>
            <person name="Mieczkowski P."/>
            <person name="Kruszewska J.S."/>
            <person name="Biernat P."/>
            <person name="Pawlowska J."/>
        </authorList>
    </citation>
    <scope>NUCLEOTIDE SEQUENCE</scope>
    <source>
        <strain evidence="1">WA0000017839</strain>
    </source>
</reference>
<organism evidence="1 2">
    <name type="scientific">Mucor saturninus</name>
    <dbReference type="NCBI Taxonomy" id="64648"/>
    <lineage>
        <taxon>Eukaryota</taxon>
        <taxon>Fungi</taxon>
        <taxon>Fungi incertae sedis</taxon>
        <taxon>Mucoromycota</taxon>
        <taxon>Mucoromycotina</taxon>
        <taxon>Mucoromycetes</taxon>
        <taxon>Mucorales</taxon>
        <taxon>Mucorineae</taxon>
        <taxon>Mucoraceae</taxon>
        <taxon>Mucor</taxon>
    </lineage>
</organism>
<keyword evidence="2" id="KW-1185">Reference proteome</keyword>
<protein>
    <submittedName>
        <fullName evidence="1">Uncharacterized protein</fullName>
    </submittedName>
</protein>
<sequence>MALFVPVIIGLPIGYFTWAKVFDTADGQISQVLKKQVEESNSTLAATVGTIGTVGVLSKLSFPAHTRHRLFFANAPANSNIRVETLKLGIELLVRTGIVFYGGAVGGAIAGRVF</sequence>
<proteinExistence type="predicted"/>
<dbReference type="AlphaFoldDB" id="A0A8H7R7P6"/>
<dbReference type="EMBL" id="JAEPRD010000041">
    <property type="protein sequence ID" value="KAG2204778.1"/>
    <property type="molecule type" value="Genomic_DNA"/>
</dbReference>
<name>A0A8H7R7P6_9FUNG</name>
<evidence type="ECO:0000313" key="1">
    <source>
        <dbReference type="EMBL" id="KAG2204778.1"/>
    </source>
</evidence>
<gene>
    <name evidence="1" type="ORF">INT47_004053</name>
</gene>
<comment type="caution">
    <text evidence="1">The sequence shown here is derived from an EMBL/GenBank/DDBJ whole genome shotgun (WGS) entry which is preliminary data.</text>
</comment>
<evidence type="ECO:0000313" key="2">
    <source>
        <dbReference type="Proteomes" id="UP000603453"/>
    </source>
</evidence>